<gene>
    <name evidence="2" type="ORF">BCIN_11g05880</name>
</gene>
<proteinExistence type="predicted"/>
<name>A0A384JXS8_BOTFB</name>
<feature type="compositionally biased region" description="Polar residues" evidence="1">
    <location>
        <begin position="140"/>
        <end position="158"/>
    </location>
</feature>
<keyword evidence="3" id="KW-1185">Reference proteome</keyword>
<dbReference type="Proteomes" id="UP000001798">
    <property type="component" value="Chromosome 11"/>
</dbReference>
<dbReference type="GeneID" id="5429586"/>
<feature type="compositionally biased region" description="Polar residues" evidence="1">
    <location>
        <begin position="285"/>
        <end position="297"/>
    </location>
</feature>
<organism evidence="2 3">
    <name type="scientific">Botryotinia fuckeliana (strain B05.10)</name>
    <name type="common">Noble rot fungus</name>
    <name type="synonym">Botrytis cinerea</name>
    <dbReference type="NCBI Taxonomy" id="332648"/>
    <lineage>
        <taxon>Eukaryota</taxon>
        <taxon>Fungi</taxon>
        <taxon>Dikarya</taxon>
        <taxon>Ascomycota</taxon>
        <taxon>Pezizomycotina</taxon>
        <taxon>Leotiomycetes</taxon>
        <taxon>Helotiales</taxon>
        <taxon>Sclerotiniaceae</taxon>
        <taxon>Botrytis</taxon>
    </lineage>
</organism>
<reference evidence="2 3" key="1">
    <citation type="journal article" date="2011" name="PLoS Genet.">
        <title>Genomic analysis of the necrotrophic fungal pathogens Sclerotinia sclerotiorum and Botrytis cinerea.</title>
        <authorList>
            <person name="Amselem J."/>
            <person name="Cuomo C.A."/>
            <person name="van Kan J.A."/>
            <person name="Viaud M."/>
            <person name="Benito E.P."/>
            <person name="Couloux A."/>
            <person name="Coutinho P.M."/>
            <person name="de Vries R.P."/>
            <person name="Dyer P.S."/>
            <person name="Fillinger S."/>
            <person name="Fournier E."/>
            <person name="Gout L."/>
            <person name="Hahn M."/>
            <person name="Kohn L."/>
            <person name="Lapalu N."/>
            <person name="Plummer K.M."/>
            <person name="Pradier J.M."/>
            <person name="Quevillon E."/>
            <person name="Sharon A."/>
            <person name="Simon A."/>
            <person name="ten Have A."/>
            <person name="Tudzynski B."/>
            <person name="Tudzynski P."/>
            <person name="Wincker P."/>
            <person name="Andrew M."/>
            <person name="Anthouard V."/>
            <person name="Beever R.E."/>
            <person name="Beffa R."/>
            <person name="Benoit I."/>
            <person name="Bouzid O."/>
            <person name="Brault B."/>
            <person name="Chen Z."/>
            <person name="Choquer M."/>
            <person name="Collemare J."/>
            <person name="Cotton P."/>
            <person name="Danchin E.G."/>
            <person name="Da Silva C."/>
            <person name="Gautier A."/>
            <person name="Giraud C."/>
            <person name="Giraud T."/>
            <person name="Gonzalez C."/>
            <person name="Grossetete S."/>
            <person name="Guldener U."/>
            <person name="Henrissat B."/>
            <person name="Howlett B.J."/>
            <person name="Kodira C."/>
            <person name="Kretschmer M."/>
            <person name="Lappartient A."/>
            <person name="Leroch M."/>
            <person name="Levis C."/>
            <person name="Mauceli E."/>
            <person name="Neuveglise C."/>
            <person name="Oeser B."/>
            <person name="Pearson M."/>
            <person name="Poulain J."/>
            <person name="Poussereau N."/>
            <person name="Quesneville H."/>
            <person name="Rascle C."/>
            <person name="Schumacher J."/>
            <person name="Segurens B."/>
            <person name="Sexton A."/>
            <person name="Silva E."/>
            <person name="Sirven C."/>
            <person name="Soanes D.M."/>
            <person name="Talbot N.J."/>
            <person name="Templeton M."/>
            <person name="Yandava C."/>
            <person name="Yarden O."/>
            <person name="Zeng Q."/>
            <person name="Rollins J.A."/>
            <person name="Lebrun M.H."/>
            <person name="Dickman M."/>
        </authorList>
    </citation>
    <scope>NUCLEOTIDE SEQUENCE [LARGE SCALE GENOMIC DNA]</scope>
    <source>
        <strain evidence="2 3">B05.10</strain>
    </source>
</reference>
<dbReference type="RefSeq" id="XP_001549134.2">
    <property type="nucleotide sequence ID" value="XM_001549084.2"/>
</dbReference>
<feature type="region of interest" description="Disordered" evidence="1">
    <location>
        <begin position="523"/>
        <end position="577"/>
    </location>
</feature>
<dbReference type="AlphaFoldDB" id="A0A384JXS8"/>
<feature type="compositionally biased region" description="Basic and acidic residues" evidence="1">
    <location>
        <begin position="552"/>
        <end position="577"/>
    </location>
</feature>
<accession>A0A384JXS8</accession>
<evidence type="ECO:0000313" key="2">
    <source>
        <dbReference type="EMBL" id="ATZ55322.1"/>
    </source>
</evidence>
<reference evidence="2 3" key="3">
    <citation type="journal article" date="2017" name="Mol. Plant Pathol.">
        <title>A gapless genome sequence of the fungus Botrytis cinerea.</title>
        <authorList>
            <person name="Van Kan J.A."/>
            <person name="Stassen J.H."/>
            <person name="Mosbach A."/>
            <person name="Van Der Lee T.A."/>
            <person name="Faino L."/>
            <person name="Farmer A.D."/>
            <person name="Papasotiriou D.G."/>
            <person name="Zhou S."/>
            <person name="Seidl M.F."/>
            <person name="Cottam E."/>
            <person name="Edel D."/>
            <person name="Hahn M."/>
            <person name="Schwartz D.C."/>
            <person name="Dietrich R.A."/>
            <person name="Widdison S."/>
            <person name="Scalliet G."/>
        </authorList>
    </citation>
    <scope>NUCLEOTIDE SEQUENCE [LARGE SCALE GENOMIC DNA]</scope>
    <source>
        <strain evidence="2 3">B05.10</strain>
    </source>
</reference>
<reference evidence="2 3" key="2">
    <citation type="journal article" date="2012" name="Eukaryot. Cell">
        <title>Genome update of Botrytis cinerea strains B05.10 and T4.</title>
        <authorList>
            <person name="Staats M."/>
            <person name="van Kan J.A."/>
        </authorList>
    </citation>
    <scope>NUCLEOTIDE SEQUENCE [LARGE SCALE GENOMIC DNA]</scope>
    <source>
        <strain evidence="2 3">B05.10</strain>
    </source>
</reference>
<feature type="compositionally biased region" description="Low complexity" evidence="1">
    <location>
        <begin position="479"/>
        <end position="496"/>
    </location>
</feature>
<protein>
    <submittedName>
        <fullName evidence="2">Uncharacterized protein</fullName>
    </submittedName>
</protein>
<dbReference type="OrthoDB" id="5409271at2759"/>
<dbReference type="EMBL" id="CP009815">
    <property type="protein sequence ID" value="ATZ55322.1"/>
    <property type="molecule type" value="Genomic_DNA"/>
</dbReference>
<feature type="region of interest" description="Disordered" evidence="1">
    <location>
        <begin position="474"/>
        <end position="500"/>
    </location>
</feature>
<feature type="region of interest" description="Disordered" evidence="1">
    <location>
        <begin position="411"/>
        <end position="451"/>
    </location>
</feature>
<feature type="region of interest" description="Disordered" evidence="1">
    <location>
        <begin position="105"/>
        <end position="158"/>
    </location>
</feature>
<dbReference type="KEGG" id="bfu:BCIN_11g05880"/>
<feature type="region of interest" description="Disordered" evidence="1">
    <location>
        <begin position="268"/>
        <end position="305"/>
    </location>
</feature>
<evidence type="ECO:0000313" key="3">
    <source>
        <dbReference type="Proteomes" id="UP000001798"/>
    </source>
</evidence>
<dbReference type="VEuPathDB" id="FungiDB:Bcin11g05880"/>
<feature type="compositionally biased region" description="Low complexity" evidence="1">
    <location>
        <begin position="423"/>
        <end position="432"/>
    </location>
</feature>
<evidence type="ECO:0000256" key="1">
    <source>
        <dbReference type="SAM" id="MobiDB-lite"/>
    </source>
</evidence>
<feature type="compositionally biased region" description="Polar residues" evidence="1">
    <location>
        <begin position="106"/>
        <end position="115"/>
    </location>
</feature>
<sequence>MVGSTFHLGGKTCIFISLASQRGFSILRSIILPQPLFKYFKFEINFVQFIIQPTQLILQQSFLAITSYHTLSYNPLNHINHPHLFIMSGSDDSLPINHQGLPQGLGITSNQTSGRATPGDSLGGKNMGSGINNPRIRTGPQIQQQDGNNNSNFGLGSTQMQQQMDPKMMHQDRIEQQQAQNLRRQYHQLQQHGAQQQLQQQQYTVQQQIQLNQAHRQRLQQQHVRQSQVLQPTHVLPEDVPSPSLSAMRLNGGQVEPAFQQFFSTNPTQYSIKNGRPNTFPPTAPTSAQPQVSGQQPDQKEAEEEAVYESSSFNLSINSPLTITGDDNIITFHPAPQVQKITEAILQSLKSASEGSRGLTMGDADGNPRAIKVDINAAVMISGQRNILGEEAVKIWSQKVRGEALTSQTQAQRMLAQAHMKSQATAQAQGQRQGQGQGQGSKNGTASMDSAVPKNAQTFDSILQAREKALITQRQTKNETAPQEQAQEQAFSSSPPERFQLIGDGNEHVGGQARPHWNMHIQASTHQQPPAKEQAGRANPQMGSFSAGPSKDFGKRAREPSVSQHDEEANKKTKMDM</sequence>